<organism evidence="5 6">
    <name type="scientific">Phenylobacterium deserti</name>
    <dbReference type="NCBI Taxonomy" id="1914756"/>
    <lineage>
        <taxon>Bacteria</taxon>
        <taxon>Pseudomonadati</taxon>
        <taxon>Pseudomonadota</taxon>
        <taxon>Alphaproteobacteria</taxon>
        <taxon>Caulobacterales</taxon>
        <taxon>Caulobacteraceae</taxon>
        <taxon>Phenylobacterium</taxon>
    </lineage>
</organism>
<protein>
    <submittedName>
        <fullName evidence="5">Crp/Fnr family transcriptional regulator</fullName>
    </submittedName>
</protein>
<reference evidence="6" key="1">
    <citation type="submission" date="2018-05" db="EMBL/GenBank/DDBJ databases">
        <authorList>
            <person name="Li X."/>
        </authorList>
    </citation>
    <scope>NUCLEOTIDE SEQUENCE [LARGE SCALE GENOMIC DNA]</scope>
    <source>
        <strain evidence="6">YIM 73061</strain>
    </source>
</reference>
<feature type="domain" description="HTH crp-type" evidence="4">
    <location>
        <begin position="144"/>
        <end position="218"/>
    </location>
</feature>
<dbReference type="InterPro" id="IPR014710">
    <property type="entry name" value="RmlC-like_jellyroll"/>
</dbReference>
<dbReference type="EMBL" id="QFYR01000001">
    <property type="protein sequence ID" value="RAK58152.1"/>
    <property type="molecule type" value="Genomic_DNA"/>
</dbReference>
<dbReference type="Pfam" id="PF13545">
    <property type="entry name" value="HTH_Crp_2"/>
    <property type="match status" value="1"/>
</dbReference>
<proteinExistence type="predicted"/>
<dbReference type="InterPro" id="IPR036390">
    <property type="entry name" value="WH_DNA-bd_sf"/>
</dbReference>
<dbReference type="GO" id="GO:0006355">
    <property type="term" value="P:regulation of DNA-templated transcription"/>
    <property type="evidence" value="ECO:0007669"/>
    <property type="project" value="InterPro"/>
</dbReference>
<name>A0A328AST4_9CAUL</name>
<keyword evidence="3" id="KW-0804">Transcription</keyword>
<evidence type="ECO:0000256" key="1">
    <source>
        <dbReference type="ARBA" id="ARBA00023015"/>
    </source>
</evidence>
<dbReference type="InterPro" id="IPR012318">
    <property type="entry name" value="HTH_CRP"/>
</dbReference>
<dbReference type="InterPro" id="IPR036388">
    <property type="entry name" value="WH-like_DNA-bd_sf"/>
</dbReference>
<accession>A0A328AST4</accession>
<gene>
    <name evidence="5" type="ORF">DJ018_00340</name>
</gene>
<dbReference type="Proteomes" id="UP000249725">
    <property type="component" value="Unassembled WGS sequence"/>
</dbReference>
<dbReference type="SMART" id="SM00419">
    <property type="entry name" value="HTH_CRP"/>
    <property type="match status" value="1"/>
</dbReference>
<dbReference type="GO" id="GO:0003677">
    <property type="term" value="F:DNA binding"/>
    <property type="evidence" value="ECO:0007669"/>
    <property type="project" value="UniProtKB-KW"/>
</dbReference>
<dbReference type="InterPro" id="IPR000595">
    <property type="entry name" value="cNMP-bd_dom"/>
</dbReference>
<comment type="caution">
    <text evidence="5">The sequence shown here is derived from an EMBL/GenBank/DDBJ whole genome shotgun (WGS) entry which is preliminary data.</text>
</comment>
<dbReference type="Pfam" id="PF00027">
    <property type="entry name" value="cNMP_binding"/>
    <property type="match status" value="1"/>
</dbReference>
<keyword evidence="1" id="KW-0805">Transcription regulation</keyword>
<evidence type="ECO:0000256" key="2">
    <source>
        <dbReference type="ARBA" id="ARBA00023125"/>
    </source>
</evidence>
<keyword evidence="2" id="KW-0238">DNA-binding</keyword>
<evidence type="ECO:0000313" key="5">
    <source>
        <dbReference type="EMBL" id="RAK58152.1"/>
    </source>
</evidence>
<dbReference type="PROSITE" id="PS51063">
    <property type="entry name" value="HTH_CRP_2"/>
    <property type="match status" value="1"/>
</dbReference>
<evidence type="ECO:0000259" key="4">
    <source>
        <dbReference type="PROSITE" id="PS51063"/>
    </source>
</evidence>
<dbReference type="OrthoDB" id="7584044at2"/>
<sequence length="238" mass="27040">MDLLVRKLAARDVVPEDEQQALRAAATETVPYAAGEEVVREGERQTVSRLLVSGLIARVKLLDDGRRQITELHIPGDFVDLHSFLLKRLDHDVIAVTPARLVSYPHEGLRKITEQWPHLTRLLWLSTTLDGAGHREWIVSAGRRTAAEHVGHLFCEFLLRYEVVGLGDRRRCPLPLTQQQLADACGLTPVHVNRVLQELRHEGLLEWRAGELTVPDFDRLAQVSRFDPAFLNLIREPR</sequence>
<dbReference type="SUPFAM" id="SSF46785">
    <property type="entry name" value="Winged helix' DNA-binding domain"/>
    <property type="match status" value="1"/>
</dbReference>
<dbReference type="Gene3D" id="2.60.120.10">
    <property type="entry name" value="Jelly Rolls"/>
    <property type="match status" value="1"/>
</dbReference>
<dbReference type="SUPFAM" id="SSF51206">
    <property type="entry name" value="cAMP-binding domain-like"/>
    <property type="match status" value="1"/>
</dbReference>
<dbReference type="CDD" id="cd00038">
    <property type="entry name" value="CAP_ED"/>
    <property type="match status" value="1"/>
</dbReference>
<keyword evidence="6" id="KW-1185">Reference proteome</keyword>
<evidence type="ECO:0000256" key="3">
    <source>
        <dbReference type="ARBA" id="ARBA00023163"/>
    </source>
</evidence>
<dbReference type="InterPro" id="IPR018490">
    <property type="entry name" value="cNMP-bd_dom_sf"/>
</dbReference>
<evidence type="ECO:0000313" key="6">
    <source>
        <dbReference type="Proteomes" id="UP000249725"/>
    </source>
</evidence>
<dbReference type="AlphaFoldDB" id="A0A328AST4"/>
<dbReference type="Gene3D" id="1.10.10.10">
    <property type="entry name" value="Winged helix-like DNA-binding domain superfamily/Winged helix DNA-binding domain"/>
    <property type="match status" value="1"/>
</dbReference>